<evidence type="ECO:0000313" key="2">
    <source>
        <dbReference type="Proteomes" id="UP001497535"/>
    </source>
</evidence>
<sequence>MLNTSSLLIFFLFPLKNFLNGIFSKHFLNLATFDSSTFSFFLFLQFFAKNSSVPFSPCSVILSRVLR</sequence>
<dbReference type="Proteomes" id="UP001497535">
    <property type="component" value="Unassembled WGS sequence"/>
</dbReference>
<gene>
    <name evidence="1" type="ORF">MENTE1834_LOCUS5897</name>
</gene>
<organism evidence="1 2">
    <name type="scientific">Meloidogyne enterolobii</name>
    <name type="common">Root-knot nematode worm</name>
    <name type="synonym">Meloidogyne mayaguensis</name>
    <dbReference type="NCBI Taxonomy" id="390850"/>
    <lineage>
        <taxon>Eukaryota</taxon>
        <taxon>Metazoa</taxon>
        <taxon>Ecdysozoa</taxon>
        <taxon>Nematoda</taxon>
        <taxon>Chromadorea</taxon>
        <taxon>Rhabditida</taxon>
        <taxon>Tylenchina</taxon>
        <taxon>Tylenchomorpha</taxon>
        <taxon>Tylenchoidea</taxon>
        <taxon>Meloidogynidae</taxon>
        <taxon>Meloidogyninae</taxon>
        <taxon>Meloidogyne</taxon>
    </lineage>
</organism>
<evidence type="ECO:0000313" key="1">
    <source>
        <dbReference type="EMBL" id="CAK5025815.1"/>
    </source>
</evidence>
<dbReference type="EMBL" id="CAVMJV010000004">
    <property type="protein sequence ID" value="CAK5025815.1"/>
    <property type="molecule type" value="Genomic_DNA"/>
</dbReference>
<keyword evidence="2" id="KW-1185">Reference proteome</keyword>
<accession>A0ACB0Y0X1</accession>
<name>A0ACB0Y0X1_MELEN</name>
<proteinExistence type="predicted"/>
<comment type="caution">
    <text evidence="1">The sequence shown here is derived from an EMBL/GenBank/DDBJ whole genome shotgun (WGS) entry which is preliminary data.</text>
</comment>
<protein>
    <submittedName>
        <fullName evidence="1">Uncharacterized protein</fullName>
    </submittedName>
</protein>
<reference evidence="1" key="1">
    <citation type="submission" date="2023-11" db="EMBL/GenBank/DDBJ databases">
        <authorList>
            <person name="Poullet M."/>
        </authorList>
    </citation>
    <scope>NUCLEOTIDE SEQUENCE</scope>
    <source>
        <strain evidence="1">E1834</strain>
    </source>
</reference>